<evidence type="ECO:0000313" key="7">
    <source>
        <dbReference type="EnsemblProtists" id="EOD30064"/>
    </source>
</evidence>
<dbReference type="PROSITE" id="PS50975">
    <property type="entry name" value="ATP_GRASP"/>
    <property type="match status" value="1"/>
</dbReference>
<keyword evidence="2 4" id="KW-0547">Nucleotide-binding</keyword>
<keyword evidence="8" id="KW-1185">Reference proteome</keyword>
<reference evidence="7" key="2">
    <citation type="submission" date="2024-10" db="UniProtKB">
        <authorList>
            <consortium name="EnsemblProtists"/>
        </authorList>
    </citation>
    <scope>IDENTIFICATION</scope>
</reference>
<feature type="domain" description="ATP-grasp" evidence="6">
    <location>
        <begin position="132"/>
        <end position="334"/>
    </location>
</feature>
<dbReference type="GeneID" id="17275338"/>
<reference evidence="8" key="1">
    <citation type="journal article" date="2013" name="Nature">
        <title>Pan genome of the phytoplankton Emiliania underpins its global distribution.</title>
        <authorList>
            <person name="Read B.A."/>
            <person name="Kegel J."/>
            <person name="Klute M.J."/>
            <person name="Kuo A."/>
            <person name="Lefebvre S.C."/>
            <person name="Maumus F."/>
            <person name="Mayer C."/>
            <person name="Miller J."/>
            <person name="Monier A."/>
            <person name="Salamov A."/>
            <person name="Young J."/>
            <person name="Aguilar M."/>
            <person name="Claverie J.M."/>
            <person name="Frickenhaus S."/>
            <person name="Gonzalez K."/>
            <person name="Herman E.K."/>
            <person name="Lin Y.C."/>
            <person name="Napier J."/>
            <person name="Ogata H."/>
            <person name="Sarno A.F."/>
            <person name="Shmutz J."/>
            <person name="Schroeder D."/>
            <person name="de Vargas C."/>
            <person name="Verret F."/>
            <person name="von Dassow P."/>
            <person name="Valentin K."/>
            <person name="Van de Peer Y."/>
            <person name="Wheeler G."/>
            <person name="Dacks J.B."/>
            <person name="Delwiche C.F."/>
            <person name="Dyhrman S.T."/>
            <person name="Glockner G."/>
            <person name="John U."/>
            <person name="Richards T."/>
            <person name="Worden A.Z."/>
            <person name="Zhang X."/>
            <person name="Grigoriev I.V."/>
            <person name="Allen A.E."/>
            <person name="Bidle K."/>
            <person name="Borodovsky M."/>
            <person name="Bowler C."/>
            <person name="Brownlee C."/>
            <person name="Cock J.M."/>
            <person name="Elias M."/>
            <person name="Gladyshev V.N."/>
            <person name="Groth M."/>
            <person name="Guda C."/>
            <person name="Hadaegh A."/>
            <person name="Iglesias-Rodriguez M.D."/>
            <person name="Jenkins J."/>
            <person name="Jones B.M."/>
            <person name="Lawson T."/>
            <person name="Leese F."/>
            <person name="Lindquist E."/>
            <person name="Lobanov A."/>
            <person name="Lomsadze A."/>
            <person name="Malik S.B."/>
            <person name="Marsh M.E."/>
            <person name="Mackinder L."/>
            <person name="Mock T."/>
            <person name="Mueller-Roeber B."/>
            <person name="Pagarete A."/>
            <person name="Parker M."/>
            <person name="Probert I."/>
            <person name="Quesneville H."/>
            <person name="Raines C."/>
            <person name="Rensing S.A."/>
            <person name="Riano-Pachon D.M."/>
            <person name="Richier S."/>
            <person name="Rokitta S."/>
            <person name="Shiraiwa Y."/>
            <person name="Soanes D.M."/>
            <person name="van der Giezen M."/>
            <person name="Wahlund T.M."/>
            <person name="Williams B."/>
            <person name="Wilson W."/>
            <person name="Wolfe G."/>
            <person name="Wurch L.L."/>
        </authorList>
    </citation>
    <scope>NUCLEOTIDE SEQUENCE</scope>
</reference>
<evidence type="ECO:0000256" key="2">
    <source>
        <dbReference type="ARBA" id="ARBA00022741"/>
    </source>
</evidence>
<evidence type="ECO:0000259" key="6">
    <source>
        <dbReference type="PROSITE" id="PS50975"/>
    </source>
</evidence>
<dbReference type="Proteomes" id="UP000013827">
    <property type="component" value="Unassembled WGS sequence"/>
</dbReference>
<evidence type="ECO:0000256" key="4">
    <source>
        <dbReference type="PROSITE-ProRule" id="PRU00409"/>
    </source>
</evidence>
<dbReference type="SUPFAM" id="SSF56059">
    <property type="entry name" value="Glutathione synthetase ATP-binding domain-like"/>
    <property type="match status" value="1"/>
</dbReference>
<keyword evidence="3 4" id="KW-0067">ATP-binding</keyword>
<evidence type="ECO:0000256" key="5">
    <source>
        <dbReference type="SAM" id="SignalP"/>
    </source>
</evidence>
<accession>A0A0D3K2S9</accession>
<dbReference type="PANTHER" id="PTHR43585">
    <property type="entry name" value="FUMIPYRROLE BIOSYNTHESIS PROTEIN C"/>
    <property type="match status" value="1"/>
</dbReference>
<dbReference type="Pfam" id="PF13535">
    <property type="entry name" value="ATP-grasp_4"/>
    <property type="match status" value="1"/>
</dbReference>
<dbReference type="OMA" id="SCAGFVW"/>
<dbReference type="GO" id="GO:0046872">
    <property type="term" value="F:metal ion binding"/>
    <property type="evidence" value="ECO:0007669"/>
    <property type="project" value="InterPro"/>
</dbReference>
<evidence type="ECO:0000256" key="1">
    <source>
        <dbReference type="ARBA" id="ARBA00022598"/>
    </source>
</evidence>
<sequence>MLCLLLAPAALAAPTGAALIYCDPVGYEGRYFREACEARGVLLVRLWSTPYAAMLSEDLEDAEERAAIQRGCAPAAGEEAAWAESALSGMAITGVLCGSDAGLATAERLQHALVPARTNGLVPARRDKYLMHEALRTAGLAAARQSVARSWEEARSFLSTLPPPLRVVLKPRRGHAGLRVGLASSEPQARHMVETLLAERVSLDTEAEGGALCQEVLEGEEWVVDTVSRAGEHKCVALWRYGKGEANGAPFVNFYDELRPCAGEGEERLVRYALAVLDTLGWRWGPAHIEVKQTSRGPVLVEVNAGRFNGVDFGLLADVCVGHNAYDVTLDAYFDQAAWAALPALPPRALRGAGRLVKLVASEEGVLRAAALPPAGLESLVRWGPEPSEPGEPVALTVDNNSCAGYAWLLHADEAVVAADCAALHELQAAGRLFDVDSASGAES</sequence>
<proteinExistence type="predicted"/>
<dbReference type="InterPro" id="IPR052032">
    <property type="entry name" value="ATP-dep_AA_Ligase"/>
</dbReference>
<name>A0A0D3K2S9_EMIH1</name>
<evidence type="ECO:0000313" key="8">
    <source>
        <dbReference type="Proteomes" id="UP000013827"/>
    </source>
</evidence>
<dbReference type="RefSeq" id="XP_005782493.1">
    <property type="nucleotide sequence ID" value="XM_005782436.1"/>
</dbReference>
<dbReference type="AlphaFoldDB" id="A0A0D3K2S9"/>
<organism evidence="7 8">
    <name type="scientific">Emiliania huxleyi (strain CCMP1516)</name>
    <dbReference type="NCBI Taxonomy" id="280463"/>
    <lineage>
        <taxon>Eukaryota</taxon>
        <taxon>Haptista</taxon>
        <taxon>Haptophyta</taxon>
        <taxon>Prymnesiophyceae</taxon>
        <taxon>Isochrysidales</taxon>
        <taxon>Noelaerhabdaceae</taxon>
        <taxon>Emiliania</taxon>
    </lineage>
</organism>
<dbReference type="InterPro" id="IPR011761">
    <property type="entry name" value="ATP-grasp"/>
</dbReference>
<dbReference type="HOGENOM" id="CLU_029016_3_0_1"/>
<feature type="signal peptide" evidence="5">
    <location>
        <begin position="1"/>
        <end position="17"/>
    </location>
</feature>
<dbReference type="eggNOG" id="ENOG502S0EE">
    <property type="taxonomic scope" value="Eukaryota"/>
</dbReference>
<feature type="chain" id="PRO_5044234143" description="ATP-grasp domain-containing protein" evidence="5">
    <location>
        <begin position="18"/>
        <end position="444"/>
    </location>
</feature>
<dbReference type="PaxDb" id="2903-EOD30064"/>
<evidence type="ECO:0000256" key="3">
    <source>
        <dbReference type="ARBA" id="ARBA00022840"/>
    </source>
</evidence>
<dbReference type="KEGG" id="ehx:EMIHUDRAFT_434514"/>
<keyword evidence="1" id="KW-0436">Ligase</keyword>
<dbReference type="GO" id="GO:0016874">
    <property type="term" value="F:ligase activity"/>
    <property type="evidence" value="ECO:0007669"/>
    <property type="project" value="UniProtKB-KW"/>
</dbReference>
<dbReference type="Gene3D" id="3.30.470.20">
    <property type="entry name" value="ATP-grasp fold, B domain"/>
    <property type="match status" value="1"/>
</dbReference>
<dbReference type="PANTHER" id="PTHR43585:SF2">
    <property type="entry name" value="ATP-GRASP ENZYME FSQD"/>
    <property type="match status" value="1"/>
</dbReference>
<dbReference type="GO" id="GO:0005524">
    <property type="term" value="F:ATP binding"/>
    <property type="evidence" value="ECO:0007669"/>
    <property type="project" value="UniProtKB-UniRule"/>
</dbReference>
<protein>
    <recommendedName>
        <fullName evidence="6">ATP-grasp domain-containing protein</fullName>
    </recommendedName>
</protein>
<dbReference type="EnsemblProtists" id="EOD30064">
    <property type="protein sequence ID" value="EOD30064"/>
    <property type="gene ID" value="EMIHUDRAFT_434514"/>
</dbReference>
<keyword evidence="5" id="KW-0732">Signal</keyword>